<dbReference type="InterPro" id="IPR001828">
    <property type="entry name" value="ANF_lig-bd_rcpt"/>
</dbReference>
<reference evidence="12" key="1">
    <citation type="submission" date="2016-09" db="EMBL/GenBank/DDBJ databases">
        <title>Transcriptomic survey across the phylum Ctenophora.</title>
        <authorList>
            <person name="Francis W.R."/>
            <person name="Haddock S.H.D."/>
        </authorList>
    </citation>
    <scope>NUCLEOTIDE SEQUENCE</scope>
    <source>
        <strain evidence="12">V3709D5</strain>
    </source>
</reference>
<evidence type="ECO:0000256" key="9">
    <source>
        <dbReference type="SAM" id="Phobius"/>
    </source>
</evidence>
<feature type="transmembrane region" description="Helical" evidence="9">
    <location>
        <begin position="774"/>
        <end position="793"/>
    </location>
</feature>
<keyword evidence="4" id="KW-0297">G-protein coupled receptor</keyword>
<dbReference type="CDD" id="cd15047">
    <property type="entry name" value="7tmC_GABA-B-like"/>
    <property type="match status" value="1"/>
</dbReference>
<dbReference type="EMBL" id="KX853867">
    <property type="protein sequence ID" value="AQX17742.1"/>
    <property type="molecule type" value="mRNA"/>
</dbReference>
<organism evidence="12">
    <name type="scientific">Bathocyroe fosteri</name>
    <dbReference type="NCBI Taxonomy" id="1566675"/>
    <lineage>
        <taxon>Eukaryota</taxon>
        <taxon>Metazoa</taxon>
        <taxon>Ctenophora</taxon>
        <taxon>Tentaculata</taxon>
        <taxon>Lobata</taxon>
        <taxon>Bathocyroidae</taxon>
        <taxon>Bathocyroe</taxon>
    </lineage>
</organism>
<keyword evidence="3 9" id="KW-1133">Transmembrane helix</keyword>
<keyword evidence="2 9" id="KW-0812">Transmembrane</keyword>
<keyword evidence="6 12" id="KW-0675">Receptor</keyword>
<evidence type="ECO:0000256" key="4">
    <source>
        <dbReference type="ARBA" id="ARBA00023040"/>
    </source>
</evidence>
<dbReference type="AlphaFoldDB" id="A0A1S6WN78"/>
<sequence>MRFVTLILCILDLSSLGSGNKTTIKLGLFIPGMGKVGGFEESRSLIPMGEVAMWQVNNSSRFLKDYDIQLDWYNTKADAGKAIQELFKFIGTKDKREYVGIVGPVFTDVTKYISELAPFFNYVSVSPTASSSALSERSSNTIDESQKNWNYIYKNSLRLHPVETDMYQAIFQLASLHCHWEKIHILTGEGQNQMSEFRNSVIEEFTYELKTKNKTLYRYSFTSSNTETIQTALDDLQRINARIIVANFDEDDAYDVFCEAYKKGFLSESSEYTGKRVWILPSSYKNNWITAAVRKKARGLDGCRKNGIIEAVGTYLTPQFQWNTTDTDRNLGTDYSFRETWTAYSQRFYSVYSKECSCSIEEKAGSLMYDSVWTLAMGLDKFLYKFDRSTGGIVETRHNSKEERAVLLDELLHRTGNRSTDLVQAMLELSFNGASGKIEFRNDRDRTCRSGLVATIQQLRVNCRNSTNLHEDCETTLVDVCEGQESLTCDMGKMWDSSIFPAKHISACSNDSTGSSCRCPVDSPISEKMDQIIIGIPLMSLLFFTVFSVLGILLSLTFFVFNVYYMKERVIKMSSPQINNLILLGAVLLYSYVPLQALMMGIDRYSMRNQGLVIKLCSVRLLHWVFCIGFTTTFGSLFAKTWRVYAIFTSKQPRHMILSDWKLMVTIGIMLSVDVILLGSNEYSNRYTWAFQAHNSTHDQDSNKLLDDTPDVYGMLVCQFDPYKTGRDAETPWFITSAFIYKGVLLVFGAFIAFQTRNISIPALNDSKYIGISIYTIVVVSAIVCPVSLFLKAQPELQFGIQAAGIIFTLTVMLCLVFLPKAYQLRYQPKEAIKNHNVVRDNWDSVAAASRRLSDQNQTLLRQNSSSKTLKHSFTNSSNNC</sequence>
<evidence type="ECO:0000256" key="1">
    <source>
        <dbReference type="ARBA" id="ARBA00004141"/>
    </source>
</evidence>
<feature type="transmembrane region" description="Helical" evidence="9">
    <location>
        <begin position="733"/>
        <end position="754"/>
    </location>
</feature>
<dbReference type="PANTHER" id="PTHR10519:SF20">
    <property type="entry name" value="G-PROTEIN COUPLED RECEPTOR 156-RELATED"/>
    <property type="match status" value="1"/>
</dbReference>
<dbReference type="GO" id="GO:0038039">
    <property type="term" value="C:G protein-coupled receptor heterodimeric complex"/>
    <property type="evidence" value="ECO:0007669"/>
    <property type="project" value="TreeGrafter"/>
</dbReference>
<dbReference type="Pfam" id="PF01094">
    <property type="entry name" value="ANF_receptor"/>
    <property type="match status" value="1"/>
</dbReference>
<comment type="subcellular location">
    <subcellularLocation>
        <location evidence="1">Membrane</location>
        <topology evidence="1">Multi-pass membrane protein</topology>
    </subcellularLocation>
</comment>
<keyword evidence="7" id="KW-0325">Glycoprotein</keyword>
<evidence type="ECO:0000259" key="11">
    <source>
        <dbReference type="PROSITE" id="PS50259"/>
    </source>
</evidence>
<evidence type="ECO:0000256" key="10">
    <source>
        <dbReference type="SAM" id="SignalP"/>
    </source>
</evidence>
<accession>A0A1S6WN78</accession>
<dbReference type="PANTHER" id="PTHR10519">
    <property type="entry name" value="GABA-B RECEPTOR"/>
    <property type="match status" value="1"/>
</dbReference>
<evidence type="ECO:0000256" key="2">
    <source>
        <dbReference type="ARBA" id="ARBA00022692"/>
    </source>
</evidence>
<dbReference type="SUPFAM" id="SSF53822">
    <property type="entry name" value="Periplasmic binding protein-like I"/>
    <property type="match status" value="1"/>
</dbReference>
<dbReference type="InterPro" id="IPR017978">
    <property type="entry name" value="GPCR_3_C"/>
</dbReference>
<feature type="transmembrane region" description="Helical" evidence="9">
    <location>
        <begin position="581"/>
        <end position="602"/>
    </location>
</feature>
<evidence type="ECO:0000256" key="7">
    <source>
        <dbReference type="ARBA" id="ARBA00023180"/>
    </source>
</evidence>
<name>A0A1S6WN78_9METZ</name>
<dbReference type="Gene3D" id="3.40.50.2300">
    <property type="match status" value="2"/>
</dbReference>
<evidence type="ECO:0000256" key="5">
    <source>
        <dbReference type="ARBA" id="ARBA00023136"/>
    </source>
</evidence>
<feature type="chain" id="PRO_5011961297" evidence="10">
    <location>
        <begin position="20"/>
        <end position="881"/>
    </location>
</feature>
<dbReference type="Pfam" id="PF00003">
    <property type="entry name" value="7tm_3"/>
    <property type="match status" value="1"/>
</dbReference>
<evidence type="ECO:0000256" key="3">
    <source>
        <dbReference type="ARBA" id="ARBA00022989"/>
    </source>
</evidence>
<feature type="transmembrane region" description="Helical" evidence="9">
    <location>
        <begin position="622"/>
        <end position="642"/>
    </location>
</feature>
<evidence type="ECO:0000313" key="12">
    <source>
        <dbReference type="EMBL" id="AQX17742.1"/>
    </source>
</evidence>
<feature type="signal peptide" evidence="10">
    <location>
        <begin position="1"/>
        <end position="19"/>
    </location>
</feature>
<feature type="transmembrane region" description="Helical" evidence="9">
    <location>
        <begin position="532"/>
        <end position="561"/>
    </location>
</feature>
<keyword evidence="8" id="KW-0807">Transducer</keyword>
<dbReference type="GO" id="GO:0007214">
    <property type="term" value="P:gamma-aminobutyric acid signaling pathway"/>
    <property type="evidence" value="ECO:0007669"/>
    <property type="project" value="TreeGrafter"/>
</dbReference>
<dbReference type="InterPro" id="IPR028082">
    <property type="entry name" value="Peripla_BP_I"/>
</dbReference>
<evidence type="ECO:0000256" key="8">
    <source>
        <dbReference type="ARBA" id="ARBA00023224"/>
    </source>
</evidence>
<dbReference type="InterPro" id="IPR002455">
    <property type="entry name" value="GPCR3_GABA-B"/>
</dbReference>
<keyword evidence="5 9" id="KW-0472">Membrane</keyword>
<feature type="domain" description="G-protein coupled receptors family 3 profile" evidence="11">
    <location>
        <begin position="621"/>
        <end position="841"/>
    </location>
</feature>
<keyword evidence="10" id="KW-0732">Signal</keyword>
<feature type="transmembrane region" description="Helical" evidence="9">
    <location>
        <begin position="799"/>
        <end position="819"/>
    </location>
</feature>
<proteinExistence type="evidence at transcript level"/>
<protein>
    <submittedName>
        <fullName evidence="12">Metabotropic gaba receptor</fullName>
    </submittedName>
</protein>
<feature type="transmembrane region" description="Helical" evidence="9">
    <location>
        <begin position="663"/>
        <end position="680"/>
    </location>
</feature>
<evidence type="ECO:0000256" key="6">
    <source>
        <dbReference type="ARBA" id="ARBA00023170"/>
    </source>
</evidence>
<dbReference type="PROSITE" id="PS50259">
    <property type="entry name" value="G_PROTEIN_RECEP_F3_4"/>
    <property type="match status" value="1"/>
</dbReference>
<dbReference type="GO" id="GO:0004965">
    <property type="term" value="F:G protein-coupled GABA receptor activity"/>
    <property type="evidence" value="ECO:0007669"/>
    <property type="project" value="InterPro"/>
</dbReference>